<dbReference type="OrthoDB" id="307209at2"/>
<keyword evidence="2" id="KW-1185">Reference proteome</keyword>
<organism evidence="1 2">
    <name type="scientific">Empedobacter tilapiae</name>
    <dbReference type="NCBI Taxonomy" id="2491114"/>
    <lineage>
        <taxon>Bacteria</taxon>
        <taxon>Pseudomonadati</taxon>
        <taxon>Bacteroidota</taxon>
        <taxon>Flavobacteriia</taxon>
        <taxon>Flavobacteriales</taxon>
        <taxon>Weeksellaceae</taxon>
        <taxon>Empedobacter</taxon>
    </lineage>
</organism>
<keyword evidence="1" id="KW-0255">Endonuclease</keyword>
<gene>
    <name evidence="1" type="ORF">E4J94_13965</name>
</gene>
<keyword evidence="1" id="KW-0378">Hydrolase</keyword>
<evidence type="ECO:0000313" key="1">
    <source>
        <dbReference type="EMBL" id="TGN24343.1"/>
    </source>
</evidence>
<dbReference type="AlphaFoldDB" id="A0A4Z1AWL6"/>
<dbReference type="PANTHER" id="PTHR38733:SF1">
    <property type="entry name" value="TYPE IV METHYL-DIRECTED RESTRICTION ENZYME ECOKMCRBC"/>
    <property type="match status" value="1"/>
</dbReference>
<accession>A0A4Z1AWL6</accession>
<keyword evidence="1" id="KW-0540">Nuclease</keyword>
<protein>
    <submittedName>
        <fullName evidence="1">Restriction endonuclease</fullName>
    </submittedName>
</protein>
<dbReference type="GO" id="GO:0004519">
    <property type="term" value="F:endonuclease activity"/>
    <property type="evidence" value="ECO:0007669"/>
    <property type="project" value="UniProtKB-KW"/>
</dbReference>
<evidence type="ECO:0000313" key="2">
    <source>
        <dbReference type="Proteomes" id="UP000297998"/>
    </source>
</evidence>
<dbReference type="InterPro" id="IPR019292">
    <property type="entry name" value="McrC"/>
</dbReference>
<dbReference type="Pfam" id="PF10117">
    <property type="entry name" value="McrBC"/>
    <property type="match status" value="1"/>
</dbReference>
<sequence>MASILTKQNLITVFEHEKRFFNLKDEKEKQLHEALERYHGNYTPFFKLLRNGVQFNEHVGIIQIGKTTIEVLPKADKAGEEKWRDLLIGMIKTVWGFDVKSTGSSSLKLKSNSILELYFELFISELEYLLHRGLIKRYRKNEGNQTSLKGALQFSKHIAHNLVHKERFYVKYTQYSNEHTIHEILFKTIKLLAHINSNSLLKGRIGALTLDFPEMKDIKVNESTFKKIVFDRKNQHYKTALEISKLLLLNYHPDISKGRNDVLALMFDMNSLWEQFILVTLKRKLTRHFVSSQVTKSFWKPTSGYSSKMRPDIILKCKESQKNYVLDTKWKNLNGYNPSPEDLRQMYVYHRFYQAKKVALVYPSDQHSIQKGNYFSSENHLEMSDKECSIMQIATASDIKVWQEEIVKNISKLFL</sequence>
<reference evidence="1 2" key="1">
    <citation type="submission" date="2019-03" db="EMBL/GenBank/DDBJ databases">
        <title>Empedobacter tilapiae sp. nov., isolated from an intestine of Nile tilapia Oreochromis niloticus.</title>
        <authorList>
            <person name="Kim Y.-O."/>
            <person name="Yoon J.-H."/>
        </authorList>
    </citation>
    <scope>NUCLEOTIDE SEQUENCE [LARGE SCALE GENOMIC DNA]</scope>
    <source>
        <strain evidence="1 2">MRS2</strain>
    </source>
</reference>
<name>A0A4Z1AWL6_9FLAO</name>
<dbReference type="PANTHER" id="PTHR38733">
    <property type="entry name" value="PROTEIN MCRC"/>
    <property type="match status" value="1"/>
</dbReference>
<dbReference type="EMBL" id="SRPE01000010">
    <property type="protein sequence ID" value="TGN24343.1"/>
    <property type="molecule type" value="Genomic_DNA"/>
</dbReference>
<proteinExistence type="predicted"/>
<comment type="caution">
    <text evidence="1">The sequence shown here is derived from an EMBL/GenBank/DDBJ whole genome shotgun (WGS) entry which is preliminary data.</text>
</comment>
<dbReference type="Proteomes" id="UP000297998">
    <property type="component" value="Unassembled WGS sequence"/>
</dbReference>